<keyword evidence="10" id="KW-0675">Receptor</keyword>
<dbReference type="EMBL" id="CP136051">
    <property type="protein sequence ID" value="WOK06595.1"/>
    <property type="molecule type" value="Genomic_DNA"/>
</dbReference>
<gene>
    <name evidence="10" type="ORF">RT717_26320</name>
</gene>
<keyword evidence="3 7" id="KW-1134">Transmembrane beta strand</keyword>
<dbReference type="Gene3D" id="2.40.170.20">
    <property type="entry name" value="TonB-dependent receptor, beta-barrel domain"/>
    <property type="match status" value="1"/>
</dbReference>
<dbReference type="InterPro" id="IPR037066">
    <property type="entry name" value="Plug_dom_sf"/>
</dbReference>
<sequence length="920" mass="103142">MKKAAVLLLMIGLGFHSRAQNPTITATFSETPFDQAVKTIEDQAKTAIFYNPQWTDTIRVNATLNSASLNEALTAIIPSTSDLSFFINSGGKVIISKGYVIRESLPADFFTREPVEDKMEIAALELEKTRNNQGPVEDAIENKTFEVGKKTAVLASGKATVAGYVKSMASGEPVIGALVYIENPKIGTITDQFGYYSLTIPNGKQLLKIQNVGMKSTRRQIILYSDGLFNIEMEEDVVALKEVVIEAERDVNVTGMQMGLDRLDIQSIKQMPSAFGEADIMKVALTLPGVQSVGEGSNGFNVRGGSTSQNLILLNDAVIYNPSHLFGFFTAFNADVVRNVELHKAGIPAEYGGRISSVFEVDMKDGNKKKFAGSGGIGLVTGRLSLEGPIIEDKASFLIAGRSSYSDWILKRLPNATFKNSTAGFSDLNARVTYDIDEKNSVYITGYLSNDKFSLNSDSLYQYTNSNASIKWKKIFNSRLYGVFTGVSSHYDYSLSSDDVPVNAFNLGYGINQHNFKADFSYFPESMHKIDFGLSSIYYDLNPGFNKPVGDQSILQEKILEKEKGIESAIYVGDKVDINDKLSLYLGLRYSMYSFLGPKSVIQYDPTRAKDVNTMQDTLQYPSGDFIKTYHGPEYRASMRYAFNPISSAKLSFNRMRQYIHQLSNTQAISPTDIWKLSDSYISPQIGDQFSIGYYRNMRSNSLELSVETYYKWLTDMLDYKNGAVLVMNEHLETDVIKAKGKAYGLEIMLKKKTGKLNGWVSYTYSRTFVQIAGQFPEERVNRGTYFPASYDKPHDLTIVSNYKFTRRINISVNYTYSTGRPITYPLSVYTIGGANRVHYSDRNAYRIPDYSRMDLSINFEGNHKIKKLAHSSWTFALFNVLGRNNVYSIYFVTEQGEINGYKLSVFARPIPTITYNFRF</sequence>
<dbReference type="InterPro" id="IPR012910">
    <property type="entry name" value="Plug_dom"/>
</dbReference>
<keyword evidence="4 7" id="KW-0812">Transmembrane</keyword>
<dbReference type="InterPro" id="IPR008969">
    <property type="entry name" value="CarboxyPept-like_regulatory"/>
</dbReference>
<dbReference type="PROSITE" id="PS52016">
    <property type="entry name" value="TONB_DEPENDENT_REC_3"/>
    <property type="match status" value="1"/>
</dbReference>
<evidence type="ECO:0000256" key="1">
    <source>
        <dbReference type="ARBA" id="ARBA00004571"/>
    </source>
</evidence>
<dbReference type="Gene3D" id="2.60.40.1120">
    <property type="entry name" value="Carboxypeptidase-like, regulatory domain"/>
    <property type="match status" value="1"/>
</dbReference>
<dbReference type="InterPro" id="IPR039426">
    <property type="entry name" value="TonB-dep_rcpt-like"/>
</dbReference>
<organism evidence="10 11">
    <name type="scientific">Imperialibacter roseus</name>
    <dbReference type="NCBI Taxonomy" id="1324217"/>
    <lineage>
        <taxon>Bacteria</taxon>
        <taxon>Pseudomonadati</taxon>
        <taxon>Bacteroidota</taxon>
        <taxon>Cytophagia</taxon>
        <taxon>Cytophagales</taxon>
        <taxon>Flammeovirgaceae</taxon>
        <taxon>Imperialibacter</taxon>
    </lineage>
</organism>
<dbReference type="SUPFAM" id="SSF49464">
    <property type="entry name" value="Carboxypeptidase regulatory domain-like"/>
    <property type="match status" value="1"/>
</dbReference>
<dbReference type="SUPFAM" id="SSF56935">
    <property type="entry name" value="Porins"/>
    <property type="match status" value="1"/>
</dbReference>
<dbReference type="Pfam" id="PF13715">
    <property type="entry name" value="CarbopepD_reg_2"/>
    <property type="match status" value="1"/>
</dbReference>
<proteinExistence type="inferred from homology"/>
<keyword evidence="8" id="KW-0732">Signal</keyword>
<dbReference type="Proteomes" id="UP001302349">
    <property type="component" value="Chromosome"/>
</dbReference>
<dbReference type="RefSeq" id="WP_317489309.1">
    <property type="nucleotide sequence ID" value="NZ_CP136051.1"/>
</dbReference>
<evidence type="ECO:0000256" key="8">
    <source>
        <dbReference type="SAM" id="SignalP"/>
    </source>
</evidence>
<dbReference type="Gene3D" id="2.170.130.10">
    <property type="entry name" value="TonB-dependent receptor, plug domain"/>
    <property type="match status" value="1"/>
</dbReference>
<evidence type="ECO:0000259" key="9">
    <source>
        <dbReference type="Pfam" id="PF07715"/>
    </source>
</evidence>
<name>A0ABZ0IRJ2_9BACT</name>
<evidence type="ECO:0000256" key="5">
    <source>
        <dbReference type="ARBA" id="ARBA00023136"/>
    </source>
</evidence>
<keyword evidence="2 7" id="KW-0813">Transport</keyword>
<evidence type="ECO:0000256" key="6">
    <source>
        <dbReference type="ARBA" id="ARBA00023237"/>
    </source>
</evidence>
<accession>A0ABZ0IRJ2</accession>
<protein>
    <submittedName>
        <fullName evidence="10">TonB-dependent receptor</fullName>
    </submittedName>
</protein>
<evidence type="ECO:0000256" key="3">
    <source>
        <dbReference type="ARBA" id="ARBA00022452"/>
    </source>
</evidence>
<evidence type="ECO:0000256" key="2">
    <source>
        <dbReference type="ARBA" id="ARBA00022448"/>
    </source>
</evidence>
<evidence type="ECO:0000256" key="7">
    <source>
        <dbReference type="PROSITE-ProRule" id="PRU01360"/>
    </source>
</evidence>
<evidence type="ECO:0000256" key="4">
    <source>
        <dbReference type="ARBA" id="ARBA00022692"/>
    </source>
</evidence>
<comment type="subcellular location">
    <subcellularLocation>
        <location evidence="1 7">Cell outer membrane</location>
        <topology evidence="1 7">Multi-pass membrane protein</topology>
    </subcellularLocation>
</comment>
<feature type="domain" description="TonB-dependent receptor plug" evidence="9">
    <location>
        <begin position="276"/>
        <end position="354"/>
    </location>
</feature>
<evidence type="ECO:0000313" key="11">
    <source>
        <dbReference type="Proteomes" id="UP001302349"/>
    </source>
</evidence>
<keyword evidence="11" id="KW-1185">Reference proteome</keyword>
<dbReference type="Pfam" id="PF07715">
    <property type="entry name" value="Plug"/>
    <property type="match status" value="1"/>
</dbReference>
<reference evidence="10 11" key="1">
    <citation type="journal article" date="2023" name="Microbiol. Resour. Announc.">
        <title>Complete Genome Sequence of Imperialibacter roseus strain P4T.</title>
        <authorList>
            <person name="Tizabi D.R."/>
            <person name="Bachvaroff T."/>
            <person name="Hill R.T."/>
        </authorList>
    </citation>
    <scope>NUCLEOTIDE SEQUENCE [LARGE SCALE GENOMIC DNA]</scope>
    <source>
        <strain evidence="10 11">P4T</strain>
    </source>
</reference>
<feature type="signal peptide" evidence="8">
    <location>
        <begin position="1"/>
        <end position="19"/>
    </location>
</feature>
<comment type="similarity">
    <text evidence="7">Belongs to the TonB-dependent receptor family.</text>
</comment>
<keyword evidence="6 7" id="KW-0998">Cell outer membrane</keyword>
<evidence type="ECO:0000313" key="10">
    <source>
        <dbReference type="EMBL" id="WOK06595.1"/>
    </source>
</evidence>
<feature type="chain" id="PRO_5046095155" evidence="8">
    <location>
        <begin position="20"/>
        <end position="920"/>
    </location>
</feature>
<keyword evidence="5 7" id="KW-0472">Membrane</keyword>
<dbReference type="InterPro" id="IPR036942">
    <property type="entry name" value="Beta-barrel_TonB_sf"/>
</dbReference>